<feature type="transmembrane region" description="Helical" evidence="6">
    <location>
        <begin position="212"/>
        <end position="232"/>
    </location>
</feature>
<evidence type="ECO:0000256" key="4">
    <source>
        <dbReference type="ARBA" id="ARBA00023136"/>
    </source>
</evidence>
<dbReference type="SUPFAM" id="SSF81321">
    <property type="entry name" value="Family A G protein-coupled receptor-like"/>
    <property type="match status" value="1"/>
</dbReference>
<dbReference type="Gene3D" id="1.20.1070.10">
    <property type="entry name" value="Rhodopsin 7-helix transmembrane proteins"/>
    <property type="match status" value="1"/>
</dbReference>
<protein>
    <submittedName>
        <fullName evidence="9">G_PROTEIN_RECEP_F1_2 domain-containing protein</fullName>
    </submittedName>
</protein>
<keyword evidence="4 6" id="KW-0472">Membrane</keyword>
<feature type="chain" id="PRO_5035936454" evidence="7">
    <location>
        <begin position="22"/>
        <end position="361"/>
    </location>
</feature>
<dbReference type="InterPro" id="IPR017452">
    <property type="entry name" value="GPCR_Rhodpsn_7TM"/>
</dbReference>
<evidence type="ECO:0000256" key="1">
    <source>
        <dbReference type="ARBA" id="ARBA00004370"/>
    </source>
</evidence>
<evidence type="ECO:0000256" key="5">
    <source>
        <dbReference type="RuleBase" id="RU000688"/>
    </source>
</evidence>
<dbReference type="OMA" id="NCCTILY"/>
<keyword evidence="7" id="KW-0732">Signal</keyword>
<feature type="transmembrane region" description="Helical" evidence="6">
    <location>
        <begin position="304"/>
        <end position="330"/>
    </location>
</feature>
<organism evidence="9 10">
    <name type="scientific">Onchocerca volvulus</name>
    <dbReference type="NCBI Taxonomy" id="6282"/>
    <lineage>
        <taxon>Eukaryota</taxon>
        <taxon>Metazoa</taxon>
        <taxon>Ecdysozoa</taxon>
        <taxon>Nematoda</taxon>
        <taxon>Chromadorea</taxon>
        <taxon>Rhabditida</taxon>
        <taxon>Spirurina</taxon>
        <taxon>Spiruromorpha</taxon>
        <taxon>Filarioidea</taxon>
        <taxon>Onchocercidae</taxon>
        <taxon>Onchocerca</taxon>
    </lineage>
</organism>
<dbReference type="CDD" id="cd00637">
    <property type="entry name" value="7tm_classA_rhodopsin-like"/>
    <property type="match status" value="1"/>
</dbReference>
<dbReference type="AlphaFoldDB" id="A0A8R1Y4M4"/>
<evidence type="ECO:0000256" key="2">
    <source>
        <dbReference type="ARBA" id="ARBA00022692"/>
    </source>
</evidence>
<feature type="transmembrane region" description="Helical" evidence="6">
    <location>
        <begin position="115"/>
        <end position="140"/>
    </location>
</feature>
<keyword evidence="5" id="KW-0807">Transducer</keyword>
<dbReference type="PANTHER" id="PTHR22718:SF25">
    <property type="entry name" value="G-PROTEIN COUPLED RECEPTORS FAMILY 1 PROFILE DOMAIN-CONTAINING PROTEIN"/>
    <property type="match status" value="1"/>
</dbReference>
<proteinExistence type="inferred from homology"/>
<feature type="transmembrane region" description="Helical" evidence="6">
    <location>
        <begin position="270"/>
        <end position="292"/>
    </location>
</feature>
<dbReference type="GO" id="GO:0016020">
    <property type="term" value="C:membrane"/>
    <property type="evidence" value="ECO:0007669"/>
    <property type="project" value="UniProtKB-SubCell"/>
</dbReference>
<keyword evidence="5" id="KW-0297">G-protein coupled receptor</keyword>
<feature type="domain" description="G-protein coupled receptors family 1 profile" evidence="8">
    <location>
        <begin position="56"/>
        <end position="240"/>
    </location>
</feature>
<dbReference type="PROSITE" id="PS50262">
    <property type="entry name" value="G_PROTEIN_RECEP_F1_2"/>
    <property type="match status" value="1"/>
</dbReference>
<feature type="signal peptide" evidence="7">
    <location>
        <begin position="1"/>
        <end position="21"/>
    </location>
</feature>
<dbReference type="PANTHER" id="PTHR22718">
    <property type="entry name" value="SERPENTINE RECEPTOR, CLASS X"/>
    <property type="match status" value="1"/>
</dbReference>
<evidence type="ECO:0000256" key="3">
    <source>
        <dbReference type="ARBA" id="ARBA00022989"/>
    </source>
</evidence>
<keyword evidence="2 5" id="KW-0812">Transmembrane</keyword>
<keyword evidence="3 6" id="KW-1133">Transmembrane helix</keyword>
<comment type="similarity">
    <text evidence="5">Belongs to the G-protein coupled receptor 1 family.</text>
</comment>
<reference evidence="9" key="2">
    <citation type="submission" date="2022-06" db="UniProtKB">
        <authorList>
            <consortium name="EnsemblMetazoa"/>
        </authorList>
    </citation>
    <scope>IDENTIFICATION</scope>
</reference>
<keyword evidence="10" id="KW-1185">Reference proteome</keyword>
<comment type="subcellular location">
    <subcellularLocation>
        <location evidence="1">Membrane</location>
    </subcellularLocation>
</comment>
<keyword evidence="5" id="KW-0675">Receptor</keyword>
<evidence type="ECO:0000259" key="8">
    <source>
        <dbReference type="PROSITE" id="PS50262"/>
    </source>
</evidence>
<dbReference type="InterPro" id="IPR000276">
    <property type="entry name" value="GPCR_Rhodpsn"/>
</dbReference>
<evidence type="ECO:0000256" key="6">
    <source>
        <dbReference type="SAM" id="Phobius"/>
    </source>
</evidence>
<dbReference type="EMBL" id="CMVM020000257">
    <property type="status" value="NOT_ANNOTATED_CDS"/>
    <property type="molecule type" value="Genomic_DNA"/>
</dbReference>
<dbReference type="Proteomes" id="UP000024404">
    <property type="component" value="Unassembled WGS sequence"/>
</dbReference>
<sequence>MAARSCYIIIVFLILASNCHNSNTTSVFDTKDEHHTSTKYVAFILYTVLLLCGIISNLLMMIVLFVRGNVYSHAFILISLQLIISNFVIFLVQTADILPEILRNKSTSEGHQTMWVTHVFPFLRIFAIFSTLHFIFLLTLNRYVTLIFPKHNAFFESVRLYFLLGLVWLSVFVITTVEFHYCTTRYHVSSLRWKRNCTKQPIESTNIFLSFLYVWTIVLPVAIFVMYIMIFYNIQRKRRSILDINQIQKTPKMYGGHVPYTVSTGNYERIMLIQAAIICGATEISILIYNFLPWAVLKIFGQKANIPLGIFVNCCTILYRMLLPTIYFIYDKQARNIVKHQFLRLRLRFSIEKITVRVQMK</sequence>
<evidence type="ECO:0000313" key="10">
    <source>
        <dbReference type="Proteomes" id="UP000024404"/>
    </source>
</evidence>
<feature type="transmembrane region" description="Helical" evidence="6">
    <location>
        <begin position="40"/>
        <end position="66"/>
    </location>
</feature>
<name>A0A8R1Y4M4_ONCVO</name>
<dbReference type="PROSITE" id="PS00237">
    <property type="entry name" value="G_PROTEIN_RECEP_F1_1"/>
    <property type="match status" value="1"/>
</dbReference>
<reference evidence="10" key="1">
    <citation type="submission" date="2013-10" db="EMBL/GenBank/DDBJ databases">
        <title>Genome sequencing of Onchocerca volvulus.</title>
        <authorList>
            <person name="Cotton J."/>
            <person name="Tsai J."/>
            <person name="Stanley E."/>
            <person name="Tracey A."/>
            <person name="Holroyd N."/>
            <person name="Lustigman S."/>
            <person name="Berriman M."/>
        </authorList>
    </citation>
    <scope>NUCLEOTIDE SEQUENCE</scope>
</reference>
<dbReference type="EnsemblMetazoa" id="OVOC9213.1">
    <property type="protein sequence ID" value="OVOC9213.1"/>
    <property type="gene ID" value="WBGene00246022"/>
</dbReference>
<feature type="transmembrane region" description="Helical" evidence="6">
    <location>
        <begin position="160"/>
        <end position="181"/>
    </location>
</feature>
<evidence type="ECO:0000256" key="7">
    <source>
        <dbReference type="SAM" id="SignalP"/>
    </source>
</evidence>
<dbReference type="GO" id="GO:0004930">
    <property type="term" value="F:G protein-coupled receptor activity"/>
    <property type="evidence" value="ECO:0007669"/>
    <property type="project" value="UniProtKB-KW"/>
</dbReference>
<evidence type="ECO:0000313" key="9">
    <source>
        <dbReference type="EnsemblMetazoa" id="OVOC9213.1"/>
    </source>
</evidence>
<dbReference type="PRINTS" id="PR00237">
    <property type="entry name" value="GPCRRHODOPSN"/>
</dbReference>
<accession>A0A8R1Y4M4</accession>
<feature type="transmembrane region" description="Helical" evidence="6">
    <location>
        <begin position="73"/>
        <end position="95"/>
    </location>
</feature>